<gene>
    <name evidence="1" type="ORF">LHA26_08870</name>
</gene>
<reference evidence="1" key="1">
    <citation type="journal article" date="2022" name="Toxins">
        <title>Genomic Analysis of Sphingopyxis sp. USTB-05 for Biodegrading Cyanobacterial Hepatotoxins.</title>
        <authorList>
            <person name="Liu C."/>
            <person name="Xu Q."/>
            <person name="Zhao Z."/>
            <person name="Zhang H."/>
            <person name="Liu X."/>
            <person name="Yin C."/>
            <person name="Liu Y."/>
            <person name="Yan H."/>
        </authorList>
    </citation>
    <scope>NUCLEOTIDE SEQUENCE</scope>
    <source>
        <strain evidence="1">NBD5</strain>
    </source>
</reference>
<proteinExistence type="predicted"/>
<keyword evidence="2" id="KW-1185">Reference proteome</keyword>
<accession>A0ABY4X3J9</accession>
<organism evidence="1 2">
    <name type="scientific">Sphingomonas morindae</name>
    <dbReference type="NCBI Taxonomy" id="1541170"/>
    <lineage>
        <taxon>Bacteria</taxon>
        <taxon>Pseudomonadati</taxon>
        <taxon>Pseudomonadota</taxon>
        <taxon>Alphaproteobacteria</taxon>
        <taxon>Sphingomonadales</taxon>
        <taxon>Sphingomonadaceae</taxon>
        <taxon>Sphingomonas</taxon>
    </lineage>
</organism>
<dbReference type="Proteomes" id="UP001056937">
    <property type="component" value="Chromosome 1"/>
</dbReference>
<evidence type="ECO:0000313" key="1">
    <source>
        <dbReference type="EMBL" id="USI71455.1"/>
    </source>
</evidence>
<name>A0ABY4X3J9_9SPHN</name>
<sequence length="227" mass="24751">MIRISDASASVSSAWRGSAYSSPATLLRWAKIYYSYLQYGPEDTLTVKRRSMLTAFYGFMLAAVAVGNAADAARCTLAGSRYSLRHDQAVRAGFVKDGRADGSLRFFILSKKTGRTYWFHPELPGSGAGPSGLLSYDTEQFTAQGVRLGGARYFDKAVDLAVIVADAHYDISSAQVFSENAMAPAHLLIPDLHAALWYDTAPNAREDIALSFFDLDGCTQDLPKLLK</sequence>
<protein>
    <submittedName>
        <fullName evidence="1">Uncharacterized protein</fullName>
    </submittedName>
</protein>
<dbReference type="EMBL" id="CP084930">
    <property type="protein sequence ID" value="USI71455.1"/>
    <property type="molecule type" value="Genomic_DNA"/>
</dbReference>
<evidence type="ECO:0000313" key="2">
    <source>
        <dbReference type="Proteomes" id="UP001056937"/>
    </source>
</evidence>
<dbReference type="RefSeq" id="WP_252165268.1">
    <property type="nucleotide sequence ID" value="NZ_CP084930.1"/>
</dbReference>